<evidence type="ECO:0000313" key="4">
    <source>
        <dbReference type="RefSeq" id="XP_060670775.1"/>
    </source>
</evidence>
<protein>
    <submittedName>
        <fullName evidence="3 4">Uncharacterized protein LOC107418600</fullName>
    </submittedName>
</protein>
<name>A0A6P4AAN8_ZIZJJ</name>
<feature type="region of interest" description="Disordered" evidence="1">
    <location>
        <begin position="46"/>
        <end position="73"/>
    </location>
</feature>
<dbReference type="KEGG" id="zju:107418600"/>
<feature type="compositionally biased region" description="Basic and acidic residues" evidence="1">
    <location>
        <begin position="123"/>
        <end position="132"/>
    </location>
</feature>
<feature type="compositionally biased region" description="Acidic residues" evidence="1">
    <location>
        <begin position="133"/>
        <end position="147"/>
    </location>
</feature>
<dbReference type="GeneID" id="107418600"/>
<dbReference type="AlphaFoldDB" id="A0A6P4AAN8"/>
<dbReference type="RefSeq" id="XP_015882790.2">
    <property type="nucleotide sequence ID" value="XM_016027304.4"/>
</dbReference>
<accession>A0A6P4AAN8</accession>
<keyword evidence="2" id="KW-1185">Reference proteome</keyword>
<reference evidence="2 3" key="1">
    <citation type="submission" date="2025-05" db="UniProtKB">
        <authorList>
            <consortium name="RefSeq"/>
        </authorList>
    </citation>
    <scope>NUCLEOTIDE SEQUENCE [LARGE SCALE GENOMIC DNA]</scope>
    <source>
        <tissue evidence="3 4">Seedling</tissue>
    </source>
</reference>
<dbReference type="RefSeq" id="XP_060670775.1">
    <property type="nucleotide sequence ID" value="XM_060814792.1"/>
</dbReference>
<dbReference type="Proteomes" id="UP001652623">
    <property type="component" value="Chromosome 2"/>
</dbReference>
<sequence length="147" mass="16366">MKGGSVLRTVSFYARNCLLRLPTTITKTPPPSSLIPLASSSRTGLSFYSSGRSVPSEIHEKNDPADSADDVTGKELKKRVEKYFDGDEEAIPSIFEAILERKLAKLEGKLDEKDEELVEKIFGKREELHGDSEDHEDFESESDSDSD</sequence>
<evidence type="ECO:0000313" key="2">
    <source>
        <dbReference type="Proteomes" id="UP001652623"/>
    </source>
</evidence>
<dbReference type="InParanoid" id="A0A6P4AAN8"/>
<feature type="region of interest" description="Disordered" evidence="1">
    <location>
        <begin position="123"/>
        <end position="147"/>
    </location>
</feature>
<proteinExistence type="predicted"/>
<evidence type="ECO:0000313" key="3">
    <source>
        <dbReference type="RefSeq" id="XP_015882790.2"/>
    </source>
</evidence>
<gene>
    <name evidence="3 4" type="primary">LOC107418600</name>
</gene>
<organism evidence="2 3">
    <name type="scientific">Ziziphus jujuba</name>
    <name type="common">Chinese jujube</name>
    <name type="synonym">Ziziphus sativa</name>
    <dbReference type="NCBI Taxonomy" id="326968"/>
    <lineage>
        <taxon>Eukaryota</taxon>
        <taxon>Viridiplantae</taxon>
        <taxon>Streptophyta</taxon>
        <taxon>Embryophyta</taxon>
        <taxon>Tracheophyta</taxon>
        <taxon>Spermatophyta</taxon>
        <taxon>Magnoliopsida</taxon>
        <taxon>eudicotyledons</taxon>
        <taxon>Gunneridae</taxon>
        <taxon>Pentapetalae</taxon>
        <taxon>rosids</taxon>
        <taxon>fabids</taxon>
        <taxon>Rosales</taxon>
        <taxon>Rhamnaceae</taxon>
        <taxon>Paliureae</taxon>
        <taxon>Ziziphus</taxon>
    </lineage>
</organism>
<evidence type="ECO:0000256" key="1">
    <source>
        <dbReference type="SAM" id="MobiDB-lite"/>
    </source>
</evidence>